<feature type="compositionally biased region" description="Low complexity" evidence="1">
    <location>
        <begin position="29"/>
        <end position="45"/>
    </location>
</feature>
<dbReference type="Proteomes" id="UP001157114">
    <property type="component" value="Unassembled WGS sequence"/>
</dbReference>
<feature type="region of interest" description="Disordered" evidence="1">
    <location>
        <begin position="1"/>
        <end position="48"/>
    </location>
</feature>
<protein>
    <submittedName>
        <fullName evidence="2">Uncharacterized protein</fullName>
    </submittedName>
</protein>
<evidence type="ECO:0000313" key="2">
    <source>
        <dbReference type="EMBL" id="GLX69165.1"/>
    </source>
</evidence>
<sequence length="79" mass="8394">MGTGEGSRTAALEKSLQAVPSRPSEPPRARLAAAKAQPQPQAVAADHTVKTDIKAEELRKAVVWAEILGPPRAKRPFGK</sequence>
<organism evidence="2 3">
    <name type="scientific">Paenibacillus glycanilyticus</name>
    <dbReference type="NCBI Taxonomy" id="126569"/>
    <lineage>
        <taxon>Bacteria</taxon>
        <taxon>Bacillati</taxon>
        <taxon>Bacillota</taxon>
        <taxon>Bacilli</taxon>
        <taxon>Bacillales</taxon>
        <taxon>Paenibacillaceae</taxon>
        <taxon>Paenibacillus</taxon>
    </lineage>
</organism>
<evidence type="ECO:0000256" key="1">
    <source>
        <dbReference type="SAM" id="MobiDB-lite"/>
    </source>
</evidence>
<comment type="caution">
    <text evidence="2">The sequence shown here is derived from an EMBL/GenBank/DDBJ whole genome shotgun (WGS) entry which is preliminary data.</text>
</comment>
<reference evidence="2 3" key="1">
    <citation type="submission" date="2023-03" db="EMBL/GenBank/DDBJ databases">
        <title>Draft genome sequence of the bacteria which degrade cell wall of Tricholomamatutake.</title>
        <authorList>
            <person name="Konishi Y."/>
            <person name="Fukuta Y."/>
            <person name="Shirasaka N."/>
        </authorList>
    </citation>
    <scope>NUCLEOTIDE SEQUENCE [LARGE SCALE GENOMIC DNA]</scope>
    <source>
        <strain evidence="3">mu1</strain>
    </source>
</reference>
<keyword evidence="3" id="KW-1185">Reference proteome</keyword>
<accession>A0ABQ6GFB2</accession>
<name>A0ABQ6GFB2_9BACL</name>
<gene>
    <name evidence="2" type="ORF">MU1_35100</name>
</gene>
<dbReference type="EMBL" id="BSSQ01000014">
    <property type="protein sequence ID" value="GLX69165.1"/>
    <property type="molecule type" value="Genomic_DNA"/>
</dbReference>
<evidence type="ECO:0000313" key="3">
    <source>
        <dbReference type="Proteomes" id="UP001157114"/>
    </source>
</evidence>
<proteinExistence type="predicted"/>